<dbReference type="RefSeq" id="WP_203706026.1">
    <property type="nucleotide sequence ID" value="NZ_BAAALU010000008.1"/>
</dbReference>
<evidence type="ECO:0000313" key="1">
    <source>
        <dbReference type="EMBL" id="GIF59188.1"/>
    </source>
</evidence>
<organism evidence="1 2">
    <name type="scientific">Asanoa iriomotensis</name>
    <dbReference type="NCBI Taxonomy" id="234613"/>
    <lineage>
        <taxon>Bacteria</taxon>
        <taxon>Bacillati</taxon>
        <taxon>Actinomycetota</taxon>
        <taxon>Actinomycetes</taxon>
        <taxon>Micromonosporales</taxon>
        <taxon>Micromonosporaceae</taxon>
        <taxon>Asanoa</taxon>
    </lineage>
</organism>
<comment type="caution">
    <text evidence="1">The sequence shown here is derived from an EMBL/GenBank/DDBJ whole genome shotgun (WGS) entry which is preliminary data.</text>
</comment>
<reference evidence="1 2" key="1">
    <citation type="submission" date="2021-01" db="EMBL/GenBank/DDBJ databases">
        <title>Whole genome shotgun sequence of Asanoa iriomotensis NBRC 100142.</title>
        <authorList>
            <person name="Komaki H."/>
            <person name="Tamura T."/>
        </authorList>
    </citation>
    <scope>NUCLEOTIDE SEQUENCE [LARGE SCALE GENOMIC DNA]</scope>
    <source>
        <strain evidence="1 2">NBRC 100142</strain>
    </source>
</reference>
<dbReference type="Proteomes" id="UP000624325">
    <property type="component" value="Unassembled WGS sequence"/>
</dbReference>
<gene>
    <name evidence="1" type="ORF">Air01nite_52830</name>
</gene>
<sequence length="98" mass="10489">MPGDPRLVGGSDSVAALRGLPRLDPAIPSEGLGIGGRLVSLRRLAGFADALSETLGARAVEHDDEHVIKLTEAARREYARTNDVTLLVAADRFRDRLS</sequence>
<evidence type="ECO:0000313" key="2">
    <source>
        <dbReference type="Proteomes" id="UP000624325"/>
    </source>
</evidence>
<keyword evidence="2" id="KW-1185">Reference proteome</keyword>
<protein>
    <submittedName>
        <fullName evidence="1">Uncharacterized protein</fullName>
    </submittedName>
</protein>
<proteinExistence type="predicted"/>
<accession>A0ABQ4C8T8</accession>
<dbReference type="EMBL" id="BONC01000043">
    <property type="protein sequence ID" value="GIF59188.1"/>
    <property type="molecule type" value="Genomic_DNA"/>
</dbReference>
<name>A0ABQ4C8T8_9ACTN</name>